<dbReference type="AlphaFoldDB" id="A0AAD9PUA3"/>
<sequence length="156" mass="18078">MVDASLLAYAAVSYVRHKYEDYCSESEGHTYKSDVGSEARGHGGSIRLARKTPFENCTLWTDSKDVIFWIQGQSRRYKTLLAKRVSEIHQKSSPRQWRHVPTDLSWADDATRGLHAKVLTSERRWFSGTRFLYEHEDDRPQGKCVVYDKRSDECST</sequence>
<proteinExistence type="predicted"/>
<dbReference type="PANTHER" id="PTHR22955:SF65">
    <property type="entry name" value="INTEGRASE CATALYTIC DOMAIN-CONTAINING PROTEIN"/>
    <property type="match status" value="1"/>
</dbReference>
<comment type="caution">
    <text evidence="1">The sequence shown here is derived from an EMBL/GenBank/DDBJ whole genome shotgun (WGS) entry which is preliminary data.</text>
</comment>
<evidence type="ECO:0000313" key="2">
    <source>
        <dbReference type="Proteomes" id="UP001249851"/>
    </source>
</evidence>
<organism evidence="1 2">
    <name type="scientific">Acropora cervicornis</name>
    <name type="common">Staghorn coral</name>
    <dbReference type="NCBI Taxonomy" id="6130"/>
    <lineage>
        <taxon>Eukaryota</taxon>
        <taxon>Metazoa</taxon>
        <taxon>Cnidaria</taxon>
        <taxon>Anthozoa</taxon>
        <taxon>Hexacorallia</taxon>
        <taxon>Scleractinia</taxon>
        <taxon>Astrocoeniina</taxon>
        <taxon>Acroporidae</taxon>
        <taxon>Acropora</taxon>
    </lineage>
</organism>
<accession>A0AAD9PUA3</accession>
<dbReference type="PANTHER" id="PTHR22955">
    <property type="entry name" value="RETROTRANSPOSON"/>
    <property type="match status" value="1"/>
</dbReference>
<evidence type="ECO:0000313" key="1">
    <source>
        <dbReference type="EMBL" id="KAK2549188.1"/>
    </source>
</evidence>
<reference evidence="1" key="2">
    <citation type="journal article" date="2023" name="Science">
        <title>Genomic signatures of disease resistance in endangered staghorn corals.</title>
        <authorList>
            <person name="Vollmer S.V."/>
            <person name="Selwyn J.D."/>
            <person name="Despard B.A."/>
            <person name="Roesel C.L."/>
        </authorList>
    </citation>
    <scope>NUCLEOTIDE SEQUENCE</scope>
    <source>
        <strain evidence="1">K2</strain>
    </source>
</reference>
<name>A0AAD9PUA3_ACRCE</name>
<reference evidence="1" key="1">
    <citation type="journal article" date="2023" name="G3 (Bethesda)">
        <title>Whole genome assembly and annotation of the endangered Caribbean coral Acropora cervicornis.</title>
        <authorList>
            <person name="Selwyn J.D."/>
            <person name="Vollmer S.V."/>
        </authorList>
    </citation>
    <scope>NUCLEOTIDE SEQUENCE</scope>
    <source>
        <strain evidence="1">K2</strain>
    </source>
</reference>
<protein>
    <submittedName>
        <fullName evidence="1">Uncharacterized protein</fullName>
    </submittedName>
</protein>
<keyword evidence="2" id="KW-1185">Reference proteome</keyword>
<dbReference type="EMBL" id="JARQWQ010000130">
    <property type="protein sequence ID" value="KAK2549188.1"/>
    <property type="molecule type" value="Genomic_DNA"/>
</dbReference>
<dbReference type="Proteomes" id="UP001249851">
    <property type="component" value="Unassembled WGS sequence"/>
</dbReference>
<gene>
    <name evidence="1" type="ORF">P5673_030410</name>
</gene>